<comment type="caution">
    <text evidence="1">The sequence shown here is derived from an EMBL/GenBank/DDBJ whole genome shotgun (WGS) entry which is preliminary data.</text>
</comment>
<protein>
    <submittedName>
        <fullName evidence="1">Uncharacterized protein</fullName>
    </submittedName>
</protein>
<organism evidence="1">
    <name type="scientific">marine sediment metagenome</name>
    <dbReference type="NCBI Taxonomy" id="412755"/>
    <lineage>
        <taxon>unclassified sequences</taxon>
        <taxon>metagenomes</taxon>
        <taxon>ecological metagenomes</taxon>
    </lineage>
</organism>
<proteinExistence type="predicted"/>
<dbReference type="EMBL" id="LAZR01009852">
    <property type="protein sequence ID" value="KKM70246.1"/>
    <property type="molecule type" value="Genomic_DNA"/>
</dbReference>
<gene>
    <name evidence="1" type="ORF">LCGC14_1442650</name>
</gene>
<accession>A0A0F9K6E2</accession>
<reference evidence="1" key="1">
    <citation type="journal article" date="2015" name="Nature">
        <title>Complex archaea that bridge the gap between prokaryotes and eukaryotes.</title>
        <authorList>
            <person name="Spang A."/>
            <person name="Saw J.H."/>
            <person name="Jorgensen S.L."/>
            <person name="Zaremba-Niedzwiedzka K."/>
            <person name="Martijn J."/>
            <person name="Lind A.E."/>
            <person name="van Eijk R."/>
            <person name="Schleper C."/>
            <person name="Guy L."/>
            <person name="Ettema T.J."/>
        </authorList>
    </citation>
    <scope>NUCLEOTIDE SEQUENCE</scope>
</reference>
<evidence type="ECO:0000313" key="1">
    <source>
        <dbReference type="EMBL" id="KKM70246.1"/>
    </source>
</evidence>
<name>A0A0F9K6E2_9ZZZZ</name>
<dbReference type="AlphaFoldDB" id="A0A0F9K6E2"/>
<sequence length="59" mass="6669">MYKCSFCKSFTDSEKLPNGWGRAKLSIPGIEAVDLTFCSIHKIEAEKELDLAFERASKQ</sequence>